<sequence>MLCKFSKHLIRTPATATLLHRFGAFCACVCGTIAKILKFAMSTLELCEKFFGTRDVYKLMSLEKAASEKEVKKAYHKLSLLVHPDRVPEEQKAEATEKFKVLSKLYQVLTDTQKRALYDEQGIIDDDDDGDSKLSSWLELWSKIFKPITEEEINTYEKEYIGSELECTDIKKAYLGGKGCINYLMNHVPFMKVEDEPRIQKIVEGWIAAGEVPEYKIFTEEPAAKRKKRHQKYARESKEAKVIKERIDRKQKEKDEQDMEANGGDLQQMILARRNQRESNFSSMMDRLMEKYGGEDDDDIVDFSAFEKKSKKKSAKKPAQQSPAKKLRGIKNGRVKK</sequence>
<gene>
    <name evidence="4" type="primary">Dana\GF18254</name>
    <name evidence="4" type="synonym">dana_GLEANR_19513</name>
    <name evidence="4" type="ORF">GF18254</name>
</gene>
<dbReference type="CDD" id="cd06257">
    <property type="entry name" value="DnaJ"/>
    <property type="match status" value="1"/>
</dbReference>
<evidence type="ECO:0000259" key="3">
    <source>
        <dbReference type="PROSITE" id="PS50076"/>
    </source>
</evidence>
<dbReference type="eggNOG" id="KOG0719">
    <property type="taxonomic scope" value="Eukaryota"/>
</dbReference>
<dbReference type="PANTHER" id="PTHR44144">
    <property type="entry name" value="DNAJ HOMOLOG SUBFAMILY C MEMBER 9"/>
    <property type="match status" value="1"/>
</dbReference>
<dbReference type="InterPro" id="IPR001623">
    <property type="entry name" value="DnaJ_domain"/>
</dbReference>
<dbReference type="Proteomes" id="UP000007801">
    <property type="component" value="Unassembled WGS sequence"/>
</dbReference>
<dbReference type="InterPro" id="IPR052594">
    <property type="entry name" value="J_domain-containing_protein"/>
</dbReference>
<evidence type="ECO:0000313" key="5">
    <source>
        <dbReference type="Proteomes" id="UP000007801"/>
    </source>
</evidence>
<dbReference type="OrthoDB" id="110024at2759"/>
<dbReference type="PANTHER" id="PTHR44144:SF1">
    <property type="entry name" value="DNAJ HOMOLOG SUBFAMILY C MEMBER 9"/>
    <property type="match status" value="1"/>
</dbReference>
<dbReference type="InterPro" id="IPR056453">
    <property type="entry name" value="HTH_DNAJC9"/>
</dbReference>
<feature type="region of interest" description="Disordered" evidence="2">
    <location>
        <begin position="307"/>
        <end position="337"/>
    </location>
</feature>
<dbReference type="GeneID" id="6501032"/>
<accession>B3LZ57</accession>
<evidence type="ECO:0000256" key="2">
    <source>
        <dbReference type="SAM" id="MobiDB-lite"/>
    </source>
</evidence>
<organism evidence="4 5">
    <name type="scientific">Drosophila ananassae</name>
    <name type="common">Fruit fly</name>
    <dbReference type="NCBI Taxonomy" id="7217"/>
    <lineage>
        <taxon>Eukaryota</taxon>
        <taxon>Metazoa</taxon>
        <taxon>Ecdysozoa</taxon>
        <taxon>Arthropoda</taxon>
        <taxon>Hexapoda</taxon>
        <taxon>Insecta</taxon>
        <taxon>Pterygota</taxon>
        <taxon>Neoptera</taxon>
        <taxon>Endopterygota</taxon>
        <taxon>Diptera</taxon>
        <taxon>Brachycera</taxon>
        <taxon>Muscomorpha</taxon>
        <taxon>Ephydroidea</taxon>
        <taxon>Drosophilidae</taxon>
        <taxon>Drosophila</taxon>
        <taxon>Sophophora</taxon>
    </lineage>
</organism>
<keyword evidence="5" id="KW-1185">Reference proteome</keyword>
<dbReference type="AlphaFoldDB" id="B3LZ57"/>
<dbReference type="KEGG" id="dan:6501032"/>
<dbReference type="GO" id="GO:0005634">
    <property type="term" value="C:nucleus"/>
    <property type="evidence" value="ECO:0007669"/>
    <property type="project" value="TreeGrafter"/>
</dbReference>
<dbReference type="FunFam" id="1.10.287.110:FF:000035">
    <property type="entry name" value="DnaJ homolog subfamily C member 9"/>
    <property type="match status" value="1"/>
</dbReference>
<dbReference type="Gene3D" id="1.10.287.110">
    <property type="entry name" value="DnaJ domain"/>
    <property type="match status" value="1"/>
</dbReference>
<dbReference type="STRING" id="7217.B3LZ57"/>
<dbReference type="SUPFAM" id="SSF46565">
    <property type="entry name" value="Chaperone J-domain"/>
    <property type="match status" value="1"/>
</dbReference>
<dbReference type="PROSITE" id="PS00636">
    <property type="entry name" value="DNAJ_1"/>
    <property type="match status" value="1"/>
</dbReference>
<protein>
    <recommendedName>
        <fullName evidence="3">J domain-containing protein</fullName>
    </recommendedName>
</protein>
<dbReference type="InParanoid" id="B3LZ57"/>
<feature type="region of interest" description="Disordered" evidence="2">
    <location>
        <begin position="248"/>
        <end position="267"/>
    </location>
</feature>
<evidence type="ECO:0000256" key="1">
    <source>
        <dbReference type="ARBA" id="ARBA00022553"/>
    </source>
</evidence>
<dbReference type="SMART" id="SM00271">
    <property type="entry name" value="DnaJ"/>
    <property type="match status" value="1"/>
</dbReference>
<evidence type="ECO:0000313" key="4">
    <source>
        <dbReference type="EMBL" id="EDV42984.2"/>
    </source>
</evidence>
<dbReference type="PROSITE" id="PS50076">
    <property type="entry name" value="DNAJ_2"/>
    <property type="match status" value="1"/>
</dbReference>
<dbReference type="HOGENOM" id="CLU_055868_1_0_1"/>
<dbReference type="GO" id="GO:0031072">
    <property type="term" value="F:heat shock protein binding"/>
    <property type="evidence" value="ECO:0007669"/>
    <property type="project" value="TreeGrafter"/>
</dbReference>
<dbReference type="InterPro" id="IPR036869">
    <property type="entry name" value="J_dom_sf"/>
</dbReference>
<feature type="domain" description="J" evidence="3">
    <location>
        <begin position="55"/>
        <end position="122"/>
    </location>
</feature>
<feature type="compositionally biased region" description="Basic residues" evidence="2">
    <location>
        <begin position="325"/>
        <end position="337"/>
    </location>
</feature>
<proteinExistence type="predicted"/>
<dbReference type="GO" id="GO:0005737">
    <property type="term" value="C:cytoplasm"/>
    <property type="evidence" value="ECO:0007669"/>
    <property type="project" value="TreeGrafter"/>
</dbReference>
<dbReference type="PRINTS" id="PR00625">
    <property type="entry name" value="JDOMAIN"/>
</dbReference>
<dbReference type="SMR" id="B3LZ57"/>
<reference evidence="4 5" key="1">
    <citation type="journal article" date="2007" name="Nature">
        <title>Evolution of genes and genomes on the Drosophila phylogeny.</title>
        <authorList>
            <consortium name="Drosophila 12 Genomes Consortium"/>
            <person name="Clark A.G."/>
            <person name="Eisen M.B."/>
            <person name="Smith D.R."/>
            <person name="Bergman C.M."/>
            <person name="Oliver B."/>
            <person name="Markow T.A."/>
            <person name="Kaufman T.C."/>
            <person name="Kellis M."/>
            <person name="Gelbart W."/>
            <person name="Iyer V.N."/>
            <person name="Pollard D.A."/>
            <person name="Sackton T.B."/>
            <person name="Larracuente A.M."/>
            <person name="Singh N.D."/>
            <person name="Abad J.P."/>
            <person name="Abt D.N."/>
            <person name="Adryan B."/>
            <person name="Aguade M."/>
            <person name="Akashi H."/>
            <person name="Anderson W.W."/>
            <person name="Aquadro C.F."/>
            <person name="Ardell D.H."/>
            <person name="Arguello R."/>
            <person name="Artieri C.G."/>
            <person name="Barbash D.A."/>
            <person name="Barker D."/>
            <person name="Barsanti P."/>
            <person name="Batterham P."/>
            <person name="Batzoglou S."/>
            <person name="Begun D."/>
            <person name="Bhutkar A."/>
            <person name="Blanco E."/>
            <person name="Bosak S.A."/>
            <person name="Bradley R.K."/>
            <person name="Brand A.D."/>
            <person name="Brent M.R."/>
            <person name="Brooks A.N."/>
            <person name="Brown R.H."/>
            <person name="Butlin R.K."/>
            <person name="Caggese C."/>
            <person name="Calvi B.R."/>
            <person name="Bernardo de Carvalho A."/>
            <person name="Caspi A."/>
            <person name="Castrezana S."/>
            <person name="Celniker S.E."/>
            <person name="Chang J.L."/>
            <person name="Chapple C."/>
            <person name="Chatterji S."/>
            <person name="Chinwalla A."/>
            <person name="Civetta A."/>
            <person name="Clifton S.W."/>
            <person name="Comeron J.M."/>
            <person name="Costello J.C."/>
            <person name="Coyne J.A."/>
            <person name="Daub J."/>
            <person name="David R.G."/>
            <person name="Delcher A.L."/>
            <person name="Delehaunty K."/>
            <person name="Do C.B."/>
            <person name="Ebling H."/>
            <person name="Edwards K."/>
            <person name="Eickbush T."/>
            <person name="Evans J.D."/>
            <person name="Filipski A."/>
            <person name="Findeiss S."/>
            <person name="Freyhult E."/>
            <person name="Fulton L."/>
            <person name="Fulton R."/>
            <person name="Garcia A.C."/>
            <person name="Gardiner A."/>
            <person name="Garfield D.A."/>
            <person name="Garvin B.E."/>
            <person name="Gibson G."/>
            <person name="Gilbert D."/>
            <person name="Gnerre S."/>
            <person name="Godfrey J."/>
            <person name="Good R."/>
            <person name="Gotea V."/>
            <person name="Gravely B."/>
            <person name="Greenberg A.J."/>
            <person name="Griffiths-Jones S."/>
            <person name="Gross S."/>
            <person name="Guigo R."/>
            <person name="Gustafson E.A."/>
            <person name="Haerty W."/>
            <person name="Hahn M.W."/>
            <person name="Halligan D.L."/>
            <person name="Halpern A.L."/>
            <person name="Halter G.M."/>
            <person name="Han M.V."/>
            <person name="Heger A."/>
            <person name="Hillier L."/>
            <person name="Hinrichs A.S."/>
            <person name="Holmes I."/>
            <person name="Hoskins R.A."/>
            <person name="Hubisz M.J."/>
            <person name="Hultmark D."/>
            <person name="Huntley M.A."/>
            <person name="Jaffe D.B."/>
            <person name="Jagadeeshan S."/>
            <person name="Jeck W.R."/>
            <person name="Johnson J."/>
            <person name="Jones C.D."/>
            <person name="Jordan W.C."/>
            <person name="Karpen G.H."/>
            <person name="Kataoka E."/>
            <person name="Keightley P.D."/>
            <person name="Kheradpour P."/>
            <person name="Kirkness E.F."/>
            <person name="Koerich L.B."/>
            <person name="Kristiansen K."/>
            <person name="Kudrna D."/>
            <person name="Kulathinal R.J."/>
            <person name="Kumar S."/>
            <person name="Kwok R."/>
            <person name="Lander E."/>
            <person name="Langley C.H."/>
            <person name="Lapoint R."/>
            <person name="Lazzaro B.P."/>
            <person name="Lee S.J."/>
            <person name="Levesque L."/>
            <person name="Li R."/>
            <person name="Lin C.F."/>
            <person name="Lin M.F."/>
            <person name="Lindblad-Toh K."/>
            <person name="Llopart A."/>
            <person name="Long M."/>
            <person name="Low L."/>
            <person name="Lozovsky E."/>
            <person name="Lu J."/>
            <person name="Luo M."/>
            <person name="Machado C.A."/>
            <person name="Makalowski W."/>
            <person name="Marzo M."/>
            <person name="Matsuda M."/>
            <person name="Matzkin L."/>
            <person name="McAllister B."/>
            <person name="McBride C.S."/>
            <person name="McKernan B."/>
            <person name="McKernan K."/>
            <person name="Mendez-Lago M."/>
            <person name="Minx P."/>
            <person name="Mollenhauer M.U."/>
            <person name="Montooth K."/>
            <person name="Mount S.M."/>
            <person name="Mu X."/>
            <person name="Myers E."/>
            <person name="Negre B."/>
            <person name="Newfeld S."/>
            <person name="Nielsen R."/>
            <person name="Noor M.A."/>
            <person name="O'Grady P."/>
            <person name="Pachter L."/>
            <person name="Papaceit M."/>
            <person name="Parisi M.J."/>
            <person name="Parisi M."/>
            <person name="Parts L."/>
            <person name="Pedersen J.S."/>
            <person name="Pesole G."/>
            <person name="Phillippy A.M."/>
            <person name="Ponting C.P."/>
            <person name="Pop M."/>
            <person name="Porcelli D."/>
            <person name="Powell J.R."/>
            <person name="Prohaska S."/>
            <person name="Pruitt K."/>
            <person name="Puig M."/>
            <person name="Quesneville H."/>
            <person name="Ram K.R."/>
            <person name="Rand D."/>
            <person name="Rasmussen M.D."/>
            <person name="Reed L.K."/>
            <person name="Reenan R."/>
            <person name="Reily A."/>
            <person name="Remington K.A."/>
            <person name="Rieger T.T."/>
            <person name="Ritchie M.G."/>
            <person name="Robin C."/>
            <person name="Rogers Y.H."/>
            <person name="Rohde C."/>
            <person name="Rozas J."/>
            <person name="Rubenfield M.J."/>
            <person name="Ruiz A."/>
            <person name="Russo S."/>
            <person name="Salzberg S.L."/>
            <person name="Sanchez-Gracia A."/>
            <person name="Saranga D.J."/>
            <person name="Sato H."/>
            <person name="Schaeffer S.W."/>
            <person name="Schatz M.C."/>
            <person name="Schlenke T."/>
            <person name="Schwartz R."/>
            <person name="Segarra C."/>
            <person name="Singh R.S."/>
            <person name="Sirot L."/>
            <person name="Sirota M."/>
            <person name="Sisneros N.B."/>
            <person name="Smith C.D."/>
            <person name="Smith T.F."/>
            <person name="Spieth J."/>
            <person name="Stage D.E."/>
            <person name="Stark A."/>
            <person name="Stephan W."/>
            <person name="Strausberg R.L."/>
            <person name="Strempel S."/>
            <person name="Sturgill D."/>
            <person name="Sutton G."/>
            <person name="Sutton G.G."/>
            <person name="Tao W."/>
            <person name="Teichmann S."/>
            <person name="Tobari Y.N."/>
            <person name="Tomimura Y."/>
            <person name="Tsolas J.M."/>
            <person name="Valente V.L."/>
            <person name="Venter E."/>
            <person name="Venter J.C."/>
            <person name="Vicario S."/>
            <person name="Vieira F.G."/>
            <person name="Vilella A.J."/>
            <person name="Villasante A."/>
            <person name="Walenz B."/>
            <person name="Wang J."/>
            <person name="Wasserman M."/>
            <person name="Watts T."/>
            <person name="Wilson D."/>
            <person name="Wilson R.K."/>
            <person name="Wing R.A."/>
            <person name="Wolfner M.F."/>
            <person name="Wong A."/>
            <person name="Wong G.K."/>
            <person name="Wu C.I."/>
            <person name="Wu G."/>
            <person name="Yamamoto D."/>
            <person name="Yang H.P."/>
            <person name="Yang S.P."/>
            <person name="Yorke J.A."/>
            <person name="Yoshida K."/>
            <person name="Zdobnov E."/>
            <person name="Zhang P."/>
            <person name="Zhang Y."/>
            <person name="Zimin A.V."/>
            <person name="Baldwin J."/>
            <person name="Abdouelleil A."/>
            <person name="Abdulkadir J."/>
            <person name="Abebe A."/>
            <person name="Abera B."/>
            <person name="Abreu J."/>
            <person name="Acer S.C."/>
            <person name="Aftuck L."/>
            <person name="Alexander A."/>
            <person name="An P."/>
            <person name="Anderson E."/>
            <person name="Anderson S."/>
            <person name="Arachi H."/>
            <person name="Azer M."/>
            <person name="Bachantsang P."/>
            <person name="Barry A."/>
            <person name="Bayul T."/>
            <person name="Berlin A."/>
            <person name="Bessette D."/>
            <person name="Bloom T."/>
            <person name="Blye J."/>
            <person name="Boguslavskiy L."/>
            <person name="Bonnet C."/>
            <person name="Boukhgalter B."/>
            <person name="Bourzgui I."/>
            <person name="Brown A."/>
            <person name="Cahill P."/>
            <person name="Channer S."/>
            <person name="Cheshatsang Y."/>
            <person name="Chuda L."/>
            <person name="Citroen M."/>
            <person name="Collymore A."/>
            <person name="Cooke P."/>
            <person name="Costello M."/>
            <person name="D'Aco K."/>
            <person name="Daza R."/>
            <person name="De Haan G."/>
            <person name="DeGray S."/>
            <person name="DeMaso C."/>
            <person name="Dhargay N."/>
            <person name="Dooley K."/>
            <person name="Dooley E."/>
            <person name="Doricent M."/>
            <person name="Dorje P."/>
            <person name="Dorjee K."/>
            <person name="Dupes A."/>
            <person name="Elong R."/>
            <person name="Falk J."/>
            <person name="Farina A."/>
            <person name="Faro S."/>
            <person name="Ferguson D."/>
            <person name="Fisher S."/>
            <person name="Foley C.D."/>
            <person name="Franke A."/>
            <person name="Friedrich D."/>
            <person name="Gadbois L."/>
            <person name="Gearin G."/>
            <person name="Gearin C.R."/>
            <person name="Giannoukos G."/>
            <person name="Goode T."/>
            <person name="Graham J."/>
            <person name="Grandbois E."/>
            <person name="Grewal S."/>
            <person name="Gyaltsen K."/>
            <person name="Hafez N."/>
            <person name="Hagos B."/>
            <person name="Hall J."/>
            <person name="Henson C."/>
            <person name="Hollinger A."/>
            <person name="Honan T."/>
            <person name="Huard M.D."/>
            <person name="Hughes L."/>
            <person name="Hurhula B."/>
            <person name="Husby M.E."/>
            <person name="Kamat A."/>
            <person name="Kanga B."/>
            <person name="Kashin S."/>
            <person name="Khazanovich D."/>
            <person name="Kisner P."/>
            <person name="Lance K."/>
            <person name="Lara M."/>
            <person name="Lee W."/>
            <person name="Lennon N."/>
            <person name="Letendre F."/>
            <person name="LeVine R."/>
            <person name="Lipovsky A."/>
            <person name="Liu X."/>
            <person name="Liu J."/>
            <person name="Liu S."/>
            <person name="Lokyitsang T."/>
            <person name="Lokyitsang Y."/>
            <person name="Lubonja R."/>
            <person name="Lui A."/>
            <person name="MacDonald P."/>
            <person name="Magnisalis V."/>
            <person name="Maru K."/>
            <person name="Matthews C."/>
            <person name="McCusker W."/>
            <person name="McDonough S."/>
            <person name="Mehta T."/>
            <person name="Meldrim J."/>
            <person name="Meneus L."/>
            <person name="Mihai O."/>
            <person name="Mihalev A."/>
            <person name="Mihova T."/>
            <person name="Mittelman R."/>
            <person name="Mlenga V."/>
            <person name="Montmayeur A."/>
            <person name="Mulrain L."/>
            <person name="Navidi A."/>
            <person name="Naylor J."/>
            <person name="Negash T."/>
            <person name="Nguyen T."/>
            <person name="Nguyen N."/>
            <person name="Nicol R."/>
            <person name="Norbu C."/>
            <person name="Norbu N."/>
            <person name="Novod N."/>
            <person name="O'Neill B."/>
            <person name="Osman S."/>
            <person name="Markiewicz E."/>
            <person name="Oyono O.L."/>
            <person name="Patti C."/>
            <person name="Phunkhang P."/>
            <person name="Pierre F."/>
            <person name="Priest M."/>
            <person name="Raghuraman S."/>
            <person name="Rege F."/>
            <person name="Reyes R."/>
            <person name="Rise C."/>
            <person name="Rogov P."/>
            <person name="Ross K."/>
            <person name="Ryan E."/>
            <person name="Settipalli S."/>
            <person name="Shea T."/>
            <person name="Sherpa N."/>
            <person name="Shi L."/>
            <person name="Shih D."/>
            <person name="Sparrow T."/>
            <person name="Spaulding J."/>
            <person name="Stalker J."/>
            <person name="Stange-Thomann N."/>
            <person name="Stavropoulos S."/>
            <person name="Stone C."/>
            <person name="Strader C."/>
            <person name="Tesfaye S."/>
            <person name="Thomson T."/>
            <person name="Thoulutsang Y."/>
            <person name="Thoulutsang D."/>
            <person name="Topham K."/>
            <person name="Topping I."/>
            <person name="Tsamla T."/>
            <person name="Vassiliev H."/>
            <person name="Vo A."/>
            <person name="Wangchuk T."/>
            <person name="Wangdi T."/>
            <person name="Weiand M."/>
            <person name="Wilkinson J."/>
            <person name="Wilson A."/>
            <person name="Yadav S."/>
            <person name="Young G."/>
            <person name="Yu Q."/>
            <person name="Zembek L."/>
            <person name="Zhong D."/>
            <person name="Zimmer A."/>
            <person name="Zwirko Z."/>
            <person name="Jaffe D.B."/>
            <person name="Alvarez P."/>
            <person name="Brockman W."/>
            <person name="Butler J."/>
            <person name="Chin C."/>
            <person name="Gnerre S."/>
            <person name="Grabherr M."/>
            <person name="Kleber M."/>
            <person name="Mauceli E."/>
            <person name="MacCallum I."/>
        </authorList>
    </citation>
    <scope>NUCLEOTIDE SEQUENCE [LARGE SCALE GENOMIC DNA]</scope>
    <source>
        <strain evidence="5">Tucson 14024-0371.13</strain>
    </source>
</reference>
<dbReference type="Pfam" id="PF00226">
    <property type="entry name" value="DnaJ"/>
    <property type="match status" value="1"/>
</dbReference>
<name>B3LZ57_DROAN</name>
<dbReference type="InterPro" id="IPR018253">
    <property type="entry name" value="DnaJ_domain_CS"/>
</dbReference>
<dbReference type="EMBL" id="CH902617">
    <property type="protein sequence ID" value="EDV42984.2"/>
    <property type="molecule type" value="Genomic_DNA"/>
</dbReference>
<keyword evidence="1" id="KW-0597">Phosphoprotein</keyword>
<dbReference type="Pfam" id="PF23302">
    <property type="entry name" value="HTH_DNAJC9"/>
    <property type="match status" value="1"/>
</dbReference>
<dbReference type="FunCoup" id="B3LZ57">
    <property type="interactions" value="2566"/>
</dbReference>